<dbReference type="GO" id="GO:0003677">
    <property type="term" value="F:DNA binding"/>
    <property type="evidence" value="ECO:0007669"/>
    <property type="project" value="InterPro"/>
</dbReference>
<dbReference type="SUPFAM" id="SSF82607">
    <property type="entry name" value="YbaB-like"/>
    <property type="match status" value="1"/>
</dbReference>
<dbReference type="Pfam" id="PF02575">
    <property type="entry name" value="YbaB_DNA_bd"/>
    <property type="match status" value="1"/>
</dbReference>
<dbReference type="AlphaFoldDB" id="A0A917RRL8"/>
<evidence type="ECO:0000313" key="2">
    <source>
        <dbReference type="Proteomes" id="UP000645217"/>
    </source>
</evidence>
<dbReference type="RefSeq" id="WP_189167819.1">
    <property type="nucleotide sequence ID" value="NZ_BMNT01000088.1"/>
</dbReference>
<sequence length="138" mass="15005">MEDLDPNPANWRHGELEKDAERAARIMAWVEQGQHELESLTGEGEGGDGRIKVTAGSDGRVLDVVITPRAMRLDSRTLAEELLTAVRRAQDDAERKGMALLGEALGEVLPTGAFGAEPVEERYARLLDHFDRSGGTGP</sequence>
<dbReference type="InterPro" id="IPR036894">
    <property type="entry name" value="YbaB-like_sf"/>
</dbReference>
<organism evidence="1 2">
    <name type="scientific">Sphaerisporangium melleum</name>
    <dbReference type="NCBI Taxonomy" id="321316"/>
    <lineage>
        <taxon>Bacteria</taxon>
        <taxon>Bacillati</taxon>
        <taxon>Actinomycetota</taxon>
        <taxon>Actinomycetes</taxon>
        <taxon>Streptosporangiales</taxon>
        <taxon>Streptosporangiaceae</taxon>
        <taxon>Sphaerisporangium</taxon>
    </lineage>
</organism>
<dbReference type="EMBL" id="BMNT01000088">
    <property type="protein sequence ID" value="GGL21711.1"/>
    <property type="molecule type" value="Genomic_DNA"/>
</dbReference>
<accession>A0A917RRL8</accession>
<evidence type="ECO:0000313" key="1">
    <source>
        <dbReference type="EMBL" id="GGL21711.1"/>
    </source>
</evidence>
<dbReference type="InterPro" id="IPR004401">
    <property type="entry name" value="YbaB/EbfC"/>
</dbReference>
<proteinExistence type="predicted"/>
<protein>
    <recommendedName>
        <fullName evidence="3">YbaB/EbfC family nucleoid-associated protein</fullName>
    </recommendedName>
</protein>
<gene>
    <name evidence="1" type="ORF">GCM10007964_74550</name>
</gene>
<dbReference type="Proteomes" id="UP000645217">
    <property type="component" value="Unassembled WGS sequence"/>
</dbReference>
<comment type="caution">
    <text evidence="1">The sequence shown here is derived from an EMBL/GenBank/DDBJ whole genome shotgun (WGS) entry which is preliminary data.</text>
</comment>
<evidence type="ECO:0008006" key="3">
    <source>
        <dbReference type="Google" id="ProtNLM"/>
    </source>
</evidence>
<name>A0A917RRL8_9ACTN</name>
<keyword evidence="2" id="KW-1185">Reference proteome</keyword>
<dbReference type="Gene3D" id="3.30.1310.10">
    <property type="entry name" value="Nucleoid-associated protein YbaB-like domain"/>
    <property type="match status" value="1"/>
</dbReference>
<reference evidence="1" key="1">
    <citation type="journal article" date="2014" name="Int. J. Syst. Evol. Microbiol.">
        <title>Complete genome sequence of Corynebacterium casei LMG S-19264T (=DSM 44701T), isolated from a smear-ripened cheese.</title>
        <authorList>
            <consortium name="US DOE Joint Genome Institute (JGI-PGF)"/>
            <person name="Walter F."/>
            <person name="Albersmeier A."/>
            <person name="Kalinowski J."/>
            <person name="Ruckert C."/>
        </authorList>
    </citation>
    <scope>NUCLEOTIDE SEQUENCE</scope>
    <source>
        <strain evidence="1">JCM 13064</strain>
    </source>
</reference>
<reference evidence="1" key="2">
    <citation type="submission" date="2020-09" db="EMBL/GenBank/DDBJ databases">
        <authorList>
            <person name="Sun Q."/>
            <person name="Ohkuma M."/>
        </authorList>
    </citation>
    <scope>NUCLEOTIDE SEQUENCE</scope>
    <source>
        <strain evidence="1">JCM 13064</strain>
    </source>
</reference>